<gene>
    <name evidence="1" type="ORF">HF909_03915</name>
</gene>
<dbReference type="EMBL" id="CP051169">
    <property type="protein sequence ID" value="QOK95660.1"/>
    <property type="molecule type" value="Genomic_DNA"/>
</dbReference>
<name>A0AA92JQ46_RALSL</name>
<evidence type="ECO:0000313" key="2">
    <source>
        <dbReference type="Proteomes" id="UP000593970"/>
    </source>
</evidence>
<dbReference type="AlphaFoldDB" id="A0AA92JQ46"/>
<organism evidence="1 2">
    <name type="scientific">Ralstonia solanacearum</name>
    <name type="common">Pseudomonas solanacearum</name>
    <dbReference type="NCBI Taxonomy" id="305"/>
    <lineage>
        <taxon>Bacteria</taxon>
        <taxon>Pseudomonadati</taxon>
        <taxon>Pseudomonadota</taxon>
        <taxon>Betaproteobacteria</taxon>
        <taxon>Burkholderiales</taxon>
        <taxon>Burkholderiaceae</taxon>
        <taxon>Ralstonia</taxon>
        <taxon>Ralstonia solanacearum species complex</taxon>
    </lineage>
</organism>
<accession>A0AA92JQ46</accession>
<evidence type="ECO:0000313" key="1">
    <source>
        <dbReference type="EMBL" id="QOK95660.1"/>
    </source>
</evidence>
<protein>
    <submittedName>
        <fullName evidence="1">Uncharacterized protein</fullName>
    </submittedName>
</protein>
<reference evidence="2" key="1">
    <citation type="submission" date="2020-04" db="EMBL/GenBank/DDBJ databases">
        <title>Ralstonia solanacearum UW576, UW763, UW773, and UW774.</title>
        <authorList>
            <person name="Steidl O."/>
            <person name="Truchon A."/>
            <person name="Allen C."/>
        </authorList>
    </citation>
    <scope>NUCLEOTIDE SEQUENCE [LARGE SCALE GENOMIC DNA]</scope>
    <source>
        <strain evidence="2">UW774</strain>
    </source>
</reference>
<proteinExistence type="predicted"/>
<dbReference type="Proteomes" id="UP000593970">
    <property type="component" value="Chromosome"/>
</dbReference>
<sequence>MFYSFDISFRTRQGKHYKNVVIDLLFQRRTAIAMAFLDARRTVALVPKQPLRSYLRSAQYESDPMPVAEAVIKACLSDLEDGLFVEKRAVRGLRWTRATFDRPKIARWAGWTSKIRCVARSCAAQMTSNAVAP</sequence>